<dbReference type="InterPro" id="IPR036388">
    <property type="entry name" value="WH-like_DNA-bd_sf"/>
</dbReference>
<keyword evidence="1" id="KW-0805">Transcription regulation</keyword>
<dbReference type="Gene3D" id="1.10.10.10">
    <property type="entry name" value="Winged helix-like DNA-binding domain superfamily/Winged helix DNA-binding domain"/>
    <property type="match status" value="1"/>
</dbReference>
<dbReference type="Gene3D" id="2.60.120.10">
    <property type="entry name" value="Jelly Rolls"/>
    <property type="match status" value="1"/>
</dbReference>
<dbReference type="SMART" id="SM00419">
    <property type="entry name" value="HTH_CRP"/>
    <property type="match status" value="1"/>
</dbReference>
<evidence type="ECO:0000256" key="2">
    <source>
        <dbReference type="ARBA" id="ARBA00023125"/>
    </source>
</evidence>
<evidence type="ECO:0000313" key="6">
    <source>
        <dbReference type="Proteomes" id="UP000544872"/>
    </source>
</evidence>
<dbReference type="GO" id="GO:0006355">
    <property type="term" value="P:regulation of DNA-templated transcription"/>
    <property type="evidence" value="ECO:0007669"/>
    <property type="project" value="InterPro"/>
</dbReference>
<dbReference type="SUPFAM" id="SSF46785">
    <property type="entry name" value="Winged helix' DNA-binding domain"/>
    <property type="match status" value="1"/>
</dbReference>
<keyword evidence="2" id="KW-0238">DNA-binding</keyword>
<accession>A0A7X0DNU8</accession>
<proteinExistence type="predicted"/>
<dbReference type="RefSeq" id="WP_184266241.1">
    <property type="nucleotide sequence ID" value="NZ_JACIIX010000022.1"/>
</dbReference>
<dbReference type="AlphaFoldDB" id="A0A7X0DNU8"/>
<dbReference type="Proteomes" id="UP000544872">
    <property type="component" value="Unassembled WGS sequence"/>
</dbReference>
<dbReference type="Pfam" id="PF13545">
    <property type="entry name" value="HTH_Crp_2"/>
    <property type="match status" value="1"/>
</dbReference>
<evidence type="ECO:0000256" key="3">
    <source>
        <dbReference type="ARBA" id="ARBA00023163"/>
    </source>
</evidence>
<keyword evidence="3" id="KW-0804">Transcription</keyword>
<dbReference type="InterPro" id="IPR018490">
    <property type="entry name" value="cNMP-bd_dom_sf"/>
</dbReference>
<evidence type="ECO:0000259" key="4">
    <source>
        <dbReference type="PROSITE" id="PS51063"/>
    </source>
</evidence>
<dbReference type="PROSITE" id="PS51063">
    <property type="entry name" value="HTH_CRP_2"/>
    <property type="match status" value="1"/>
</dbReference>
<sequence>MSALHDPVPSPAPDRAAAAVDPAVAATAGAWEQAFPEPGLRSRVPRGAILAEIGTPLTAVSVCLNGLLLVSGQMAGMVVPVEQTGRGYVVGLDGLWPDRPEADVAVHRWQVRAVTGVDLLTVPRSRALAVLSADPVLGLTALAGLTRRLHDGLAAVEAQKHVPARLRLARYLLSVLDGGSRVLPLPKKDVAALLGVTQQSLSRLLRDLRADGVDVQGGAILCPDRDRLRRLCDPEDLWSDKDFADVGD</sequence>
<dbReference type="EMBL" id="JACIIX010000022">
    <property type="protein sequence ID" value="MBB6212370.1"/>
    <property type="molecule type" value="Genomic_DNA"/>
</dbReference>
<dbReference type="SUPFAM" id="SSF51206">
    <property type="entry name" value="cAMP-binding domain-like"/>
    <property type="match status" value="1"/>
</dbReference>
<comment type="caution">
    <text evidence="5">The sequence shown here is derived from an EMBL/GenBank/DDBJ whole genome shotgun (WGS) entry which is preliminary data.</text>
</comment>
<evidence type="ECO:0000256" key="1">
    <source>
        <dbReference type="ARBA" id="ARBA00023015"/>
    </source>
</evidence>
<dbReference type="InterPro" id="IPR014710">
    <property type="entry name" value="RmlC-like_jellyroll"/>
</dbReference>
<dbReference type="InterPro" id="IPR012318">
    <property type="entry name" value="HTH_CRP"/>
</dbReference>
<keyword evidence="6" id="KW-1185">Reference proteome</keyword>
<organism evidence="5 6">
    <name type="scientific">Novispirillum itersonii</name>
    <name type="common">Aquaspirillum itersonii</name>
    <dbReference type="NCBI Taxonomy" id="189"/>
    <lineage>
        <taxon>Bacteria</taxon>
        <taxon>Pseudomonadati</taxon>
        <taxon>Pseudomonadota</taxon>
        <taxon>Alphaproteobacteria</taxon>
        <taxon>Rhodospirillales</taxon>
        <taxon>Novispirillaceae</taxon>
        <taxon>Novispirillum</taxon>
    </lineage>
</organism>
<dbReference type="InterPro" id="IPR036390">
    <property type="entry name" value="WH_DNA-bd_sf"/>
</dbReference>
<dbReference type="GO" id="GO:0003677">
    <property type="term" value="F:DNA binding"/>
    <property type="evidence" value="ECO:0007669"/>
    <property type="project" value="UniProtKB-KW"/>
</dbReference>
<evidence type="ECO:0000313" key="5">
    <source>
        <dbReference type="EMBL" id="MBB6212370.1"/>
    </source>
</evidence>
<reference evidence="5 6" key="1">
    <citation type="submission" date="2020-08" db="EMBL/GenBank/DDBJ databases">
        <title>Genomic Encyclopedia of Type Strains, Phase IV (KMG-IV): sequencing the most valuable type-strain genomes for metagenomic binning, comparative biology and taxonomic classification.</title>
        <authorList>
            <person name="Goeker M."/>
        </authorList>
    </citation>
    <scope>NUCLEOTIDE SEQUENCE [LARGE SCALE GENOMIC DNA]</scope>
    <source>
        <strain evidence="5 6">DSM 11590</strain>
    </source>
</reference>
<gene>
    <name evidence="5" type="ORF">FHS48_003821</name>
</gene>
<feature type="domain" description="HTH crp-type" evidence="4">
    <location>
        <begin position="162"/>
        <end position="226"/>
    </location>
</feature>
<name>A0A7X0DNU8_NOVIT</name>
<protein>
    <submittedName>
        <fullName evidence="5">CRP/FNR family transcriptional regulator</fullName>
    </submittedName>
</protein>